<dbReference type="GO" id="GO:0007165">
    <property type="term" value="P:signal transduction"/>
    <property type="evidence" value="ECO:0007669"/>
    <property type="project" value="TreeGrafter"/>
</dbReference>
<dbReference type="Pfam" id="PF00069">
    <property type="entry name" value="Pkinase"/>
    <property type="match status" value="1"/>
</dbReference>
<dbReference type="InterPro" id="IPR011009">
    <property type="entry name" value="Kinase-like_dom_sf"/>
</dbReference>
<proteinExistence type="predicted"/>
<organism evidence="2 3">
    <name type="scientific">Mycena albidolilacea</name>
    <dbReference type="NCBI Taxonomy" id="1033008"/>
    <lineage>
        <taxon>Eukaryota</taxon>
        <taxon>Fungi</taxon>
        <taxon>Dikarya</taxon>
        <taxon>Basidiomycota</taxon>
        <taxon>Agaricomycotina</taxon>
        <taxon>Agaricomycetes</taxon>
        <taxon>Agaricomycetidae</taxon>
        <taxon>Agaricales</taxon>
        <taxon>Marasmiineae</taxon>
        <taxon>Mycenaceae</taxon>
        <taxon>Mycena</taxon>
    </lineage>
</organism>
<reference evidence="2" key="1">
    <citation type="submission" date="2023-03" db="EMBL/GenBank/DDBJ databases">
        <title>Massive genome expansion in bonnet fungi (Mycena s.s.) driven by repeated elements and novel gene families across ecological guilds.</title>
        <authorList>
            <consortium name="Lawrence Berkeley National Laboratory"/>
            <person name="Harder C.B."/>
            <person name="Miyauchi S."/>
            <person name="Viragh M."/>
            <person name="Kuo A."/>
            <person name="Thoen E."/>
            <person name="Andreopoulos B."/>
            <person name="Lu D."/>
            <person name="Skrede I."/>
            <person name="Drula E."/>
            <person name="Henrissat B."/>
            <person name="Morin E."/>
            <person name="Kohler A."/>
            <person name="Barry K."/>
            <person name="LaButti K."/>
            <person name="Morin E."/>
            <person name="Salamov A."/>
            <person name="Lipzen A."/>
            <person name="Mereny Z."/>
            <person name="Hegedus B."/>
            <person name="Baldrian P."/>
            <person name="Stursova M."/>
            <person name="Weitz H."/>
            <person name="Taylor A."/>
            <person name="Grigoriev I.V."/>
            <person name="Nagy L.G."/>
            <person name="Martin F."/>
            <person name="Kauserud H."/>
        </authorList>
    </citation>
    <scope>NUCLEOTIDE SEQUENCE</scope>
    <source>
        <strain evidence="2">CBHHK002</strain>
    </source>
</reference>
<name>A0AAD7EJ87_9AGAR</name>
<feature type="non-terminal residue" evidence="2">
    <location>
        <position position="128"/>
    </location>
</feature>
<dbReference type="GO" id="GO:0004672">
    <property type="term" value="F:protein kinase activity"/>
    <property type="evidence" value="ECO:0007669"/>
    <property type="project" value="InterPro"/>
</dbReference>
<dbReference type="PANTHER" id="PTHR23257">
    <property type="entry name" value="SERINE-THREONINE PROTEIN KINASE"/>
    <property type="match status" value="1"/>
</dbReference>
<feature type="domain" description="Protein kinase" evidence="1">
    <location>
        <begin position="1"/>
        <end position="128"/>
    </location>
</feature>
<dbReference type="PROSITE" id="PS50011">
    <property type="entry name" value="PROTEIN_KINASE_DOM"/>
    <property type="match status" value="1"/>
</dbReference>
<dbReference type="GO" id="GO:0005737">
    <property type="term" value="C:cytoplasm"/>
    <property type="evidence" value="ECO:0007669"/>
    <property type="project" value="TreeGrafter"/>
</dbReference>
<dbReference type="InterPro" id="IPR000719">
    <property type="entry name" value="Prot_kinase_dom"/>
</dbReference>
<dbReference type="GO" id="GO:0005524">
    <property type="term" value="F:ATP binding"/>
    <property type="evidence" value="ECO:0007669"/>
    <property type="project" value="InterPro"/>
</dbReference>
<keyword evidence="3" id="KW-1185">Reference proteome</keyword>
<dbReference type="SUPFAM" id="SSF56112">
    <property type="entry name" value="Protein kinase-like (PK-like)"/>
    <property type="match status" value="1"/>
</dbReference>
<evidence type="ECO:0000313" key="3">
    <source>
        <dbReference type="Proteomes" id="UP001218218"/>
    </source>
</evidence>
<evidence type="ECO:0000259" key="1">
    <source>
        <dbReference type="PROSITE" id="PS50011"/>
    </source>
</evidence>
<keyword evidence="2" id="KW-0808">Transferase</keyword>
<comment type="caution">
    <text evidence="2">The sequence shown here is derived from an EMBL/GenBank/DDBJ whole genome shotgun (WGS) entry which is preliminary data.</text>
</comment>
<dbReference type="AlphaFoldDB" id="A0AAD7EJ87"/>
<protein>
    <submittedName>
        <fullName evidence="2">Kinase-like domain-containing protein</fullName>
    </submittedName>
</protein>
<sequence>ILGIASGLEYLHRHGIVHSNLQVVRIERCHGKHGTPCICDFGISRIVNCRGFTTSSIRIAKYMAPELFLVLTEFSDDTQEIPNETQDRAFDRRSRTTSMSSDVYSFALLVLDIRLDLSVQWSNSLIRL</sequence>
<dbReference type="Proteomes" id="UP001218218">
    <property type="component" value="Unassembled WGS sequence"/>
</dbReference>
<dbReference type="EMBL" id="JARIHO010000037">
    <property type="protein sequence ID" value="KAJ7330402.1"/>
    <property type="molecule type" value="Genomic_DNA"/>
</dbReference>
<dbReference type="Gene3D" id="1.10.510.10">
    <property type="entry name" value="Transferase(Phosphotransferase) domain 1"/>
    <property type="match status" value="1"/>
</dbReference>
<keyword evidence="2" id="KW-0418">Kinase</keyword>
<gene>
    <name evidence="2" type="ORF">DFH08DRAFT_708901</name>
</gene>
<evidence type="ECO:0000313" key="2">
    <source>
        <dbReference type="EMBL" id="KAJ7330402.1"/>
    </source>
</evidence>
<dbReference type="InterPro" id="IPR050167">
    <property type="entry name" value="Ser_Thr_protein_kinase"/>
</dbReference>
<accession>A0AAD7EJ87</accession>